<accession>A0A7S4CTC3</accession>
<reference evidence="2" key="1">
    <citation type="submission" date="2021-01" db="EMBL/GenBank/DDBJ databases">
        <authorList>
            <person name="Corre E."/>
            <person name="Pelletier E."/>
            <person name="Niang G."/>
            <person name="Scheremetjew M."/>
            <person name="Finn R."/>
            <person name="Kale V."/>
            <person name="Holt S."/>
            <person name="Cochrane G."/>
            <person name="Meng A."/>
            <person name="Brown T."/>
            <person name="Cohen L."/>
        </authorList>
    </citation>
    <scope>NUCLEOTIDE SEQUENCE</scope>
    <source>
        <strain evidence="2">CCMP1594</strain>
    </source>
</reference>
<dbReference type="EMBL" id="HBJA01048188">
    <property type="protein sequence ID" value="CAE0805887.1"/>
    <property type="molecule type" value="Transcribed_RNA"/>
</dbReference>
<name>A0A7S4CTC3_9EUGL</name>
<gene>
    <name evidence="2" type="ORF">EGYM00163_LOCUS17013</name>
</gene>
<proteinExistence type="predicted"/>
<protein>
    <submittedName>
        <fullName evidence="2">Uncharacterized protein</fullName>
    </submittedName>
</protein>
<organism evidence="2">
    <name type="scientific">Eutreptiella gymnastica</name>
    <dbReference type="NCBI Taxonomy" id="73025"/>
    <lineage>
        <taxon>Eukaryota</taxon>
        <taxon>Discoba</taxon>
        <taxon>Euglenozoa</taxon>
        <taxon>Euglenida</taxon>
        <taxon>Spirocuta</taxon>
        <taxon>Euglenophyceae</taxon>
        <taxon>Eutreptiales</taxon>
        <taxon>Eutreptiaceae</taxon>
        <taxon>Eutreptiella</taxon>
    </lineage>
</organism>
<sequence length="103" mass="11595">MCWAPPSLPFETTRTCVLPQSPSFVPLILQAGAAGPQVSGKPGHEGNRRRRRRRRRRQEDMHEQKGEEGNDDRGDTGGGQHEEDSDERTKTKEGSQGSVERWI</sequence>
<dbReference type="AlphaFoldDB" id="A0A7S4CTC3"/>
<feature type="region of interest" description="Disordered" evidence="1">
    <location>
        <begin position="28"/>
        <end position="103"/>
    </location>
</feature>
<evidence type="ECO:0000256" key="1">
    <source>
        <dbReference type="SAM" id="MobiDB-lite"/>
    </source>
</evidence>
<feature type="compositionally biased region" description="Basic and acidic residues" evidence="1">
    <location>
        <begin position="57"/>
        <end position="75"/>
    </location>
</feature>
<feature type="compositionally biased region" description="Basic residues" evidence="1">
    <location>
        <begin position="47"/>
        <end position="56"/>
    </location>
</feature>
<feature type="compositionally biased region" description="Polar residues" evidence="1">
    <location>
        <begin position="94"/>
        <end position="103"/>
    </location>
</feature>
<evidence type="ECO:0000313" key="2">
    <source>
        <dbReference type="EMBL" id="CAE0805887.1"/>
    </source>
</evidence>